<reference evidence="2 3" key="2">
    <citation type="submission" date="2020-03" db="EMBL/GenBank/DDBJ databases">
        <authorList>
            <person name="Ichikawa N."/>
            <person name="Kimura A."/>
            <person name="Kitahashi Y."/>
            <person name="Uohara A."/>
        </authorList>
    </citation>
    <scope>NUCLEOTIDE SEQUENCE [LARGE SCALE GENOMIC DNA]</scope>
    <source>
        <strain evidence="2 3">NBRC 105367</strain>
    </source>
</reference>
<dbReference type="Gene3D" id="3.20.20.140">
    <property type="entry name" value="Metal-dependent hydrolases"/>
    <property type="match status" value="1"/>
</dbReference>
<protein>
    <recommendedName>
        <fullName evidence="1">Amidohydrolase-related domain-containing protein</fullName>
    </recommendedName>
</protein>
<evidence type="ECO:0000313" key="2">
    <source>
        <dbReference type="EMBL" id="BCB90936.1"/>
    </source>
</evidence>
<dbReference type="AlphaFoldDB" id="A0A6F8YXZ3"/>
<evidence type="ECO:0000313" key="3">
    <source>
        <dbReference type="Proteomes" id="UP000503011"/>
    </source>
</evidence>
<dbReference type="SUPFAM" id="SSF51338">
    <property type="entry name" value="Composite domain of metallo-dependent hydrolases"/>
    <property type="match status" value="1"/>
</dbReference>
<dbReference type="EMBL" id="AP022871">
    <property type="protein sequence ID" value="BCB90936.1"/>
    <property type="molecule type" value="Genomic_DNA"/>
</dbReference>
<dbReference type="InterPro" id="IPR032466">
    <property type="entry name" value="Metal_Hydrolase"/>
</dbReference>
<keyword evidence="3" id="KW-1185">Reference proteome</keyword>
<gene>
    <name evidence="2" type="ORF">Psuf_082490</name>
</gene>
<dbReference type="Gene3D" id="2.30.40.10">
    <property type="entry name" value="Urease, subunit C, domain 1"/>
    <property type="match status" value="1"/>
</dbReference>
<evidence type="ECO:0000259" key="1">
    <source>
        <dbReference type="Pfam" id="PF01979"/>
    </source>
</evidence>
<dbReference type="KEGG" id="psuu:Psuf_082490"/>
<name>A0A6F8YXZ3_9ACTN</name>
<sequence length="182" mass="19412">MIAEAVALGLDCVEHGYELTADVAALMAERGTALVPTLLVTRCKEFFDELGVPEWMQARSLGAGPCHLDSFATAVAAGVEVLLGSDMPPFWHFEGTNASVRELEYMSEAGIGPARALYAGTLGPVRWLGADGDLGTVQPGRYADLVAMDDDPAERTSAFRGVRWVMAGGRVVRDDRAGWSVP</sequence>
<dbReference type="Proteomes" id="UP000503011">
    <property type="component" value="Chromosome"/>
</dbReference>
<organism evidence="2 3">
    <name type="scientific">Phytohabitans suffuscus</name>
    <dbReference type="NCBI Taxonomy" id="624315"/>
    <lineage>
        <taxon>Bacteria</taxon>
        <taxon>Bacillati</taxon>
        <taxon>Actinomycetota</taxon>
        <taxon>Actinomycetes</taxon>
        <taxon>Micromonosporales</taxon>
        <taxon>Micromonosporaceae</taxon>
    </lineage>
</organism>
<dbReference type="SUPFAM" id="SSF51556">
    <property type="entry name" value="Metallo-dependent hydrolases"/>
    <property type="match status" value="1"/>
</dbReference>
<dbReference type="Pfam" id="PF01979">
    <property type="entry name" value="Amidohydro_1"/>
    <property type="match status" value="1"/>
</dbReference>
<dbReference type="InterPro" id="IPR011059">
    <property type="entry name" value="Metal-dep_hydrolase_composite"/>
</dbReference>
<dbReference type="GO" id="GO:0016810">
    <property type="term" value="F:hydrolase activity, acting on carbon-nitrogen (but not peptide) bonds"/>
    <property type="evidence" value="ECO:0007669"/>
    <property type="project" value="InterPro"/>
</dbReference>
<dbReference type="PANTHER" id="PTHR43135:SF3">
    <property type="entry name" value="ALPHA-D-RIBOSE 1-METHYLPHOSPHONATE 5-TRIPHOSPHATE DIPHOSPHATASE"/>
    <property type="match status" value="1"/>
</dbReference>
<dbReference type="InterPro" id="IPR006680">
    <property type="entry name" value="Amidohydro-rel"/>
</dbReference>
<accession>A0A6F8YXZ3</accession>
<feature type="domain" description="Amidohydrolase-related" evidence="1">
    <location>
        <begin position="4"/>
        <end position="171"/>
    </location>
</feature>
<dbReference type="PANTHER" id="PTHR43135">
    <property type="entry name" value="ALPHA-D-RIBOSE 1-METHYLPHOSPHONATE 5-TRIPHOSPHATE DIPHOSPHATASE"/>
    <property type="match status" value="1"/>
</dbReference>
<dbReference type="InterPro" id="IPR051781">
    <property type="entry name" value="Metallo-dep_Hydrolase"/>
</dbReference>
<reference evidence="2 3" key="1">
    <citation type="submission" date="2020-03" db="EMBL/GenBank/DDBJ databases">
        <title>Whole genome shotgun sequence of Phytohabitans suffuscus NBRC 105367.</title>
        <authorList>
            <person name="Komaki H."/>
            <person name="Tamura T."/>
        </authorList>
    </citation>
    <scope>NUCLEOTIDE SEQUENCE [LARGE SCALE GENOMIC DNA]</scope>
    <source>
        <strain evidence="2 3">NBRC 105367</strain>
    </source>
</reference>
<proteinExistence type="predicted"/>